<keyword evidence="4" id="KW-1185">Reference proteome</keyword>
<dbReference type="InterPro" id="IPR036291">
    <property type="entry name" value="NAD(P)-bd_dom_sf"/>
</dbReference>
<sequence>MMLPEFKTTKTGVESQFGINHIGHFLFMNLLMPTLLKSPSGPCVVNISSAGHRASGIRLDDINFKGESRVCVDRKYESFLAYEQSKTANILFSVALTQKGLRSYGVDPGRWWNADGSLGKIVPWSSVGQGASTYIVAAFDKSLDKQSGNRLASYNIHSTTESYALDPEIAEKLWVLSEKLVGQEFRYD</sequence>
<evidence type="ECO:0000256" key="1">
    <source>
        <dbReference type="ARBA" id="ARBA00006484"/>
    </source>
</evidence>
<evidence type="ECO:0008006" key="5">
    <source>
        <dbReference type="Google" id="ProtNLM"/>
    </source>
</evidence>
<dbReference type="Proteomes" id="UP000800200">
    <property type="component" value="Unassembled WGS sequence"/>
</dbReference>
<dbReference type="GO" id="GO:0016491">
    <property type="term" value="F:oxidoreductase activity"/>
    <property type="evidence" value="ECO:0007669"/>
    <property type="project" value="UniProtKB-KW"/>
</dbReference>
<gene>
    <name evidence="3" type="ORF">K469DRAFT_675971</name>
</gene>
<dbReference type="SUPFAM" id="SSF51735">
    <property type="entry name" value="NAD(P)-binding Rossmann-fold domains"/>
    <property type="match status" value="1"/>
</dbReference>
<dbReference type="OrthoDB" id="191139at2759"/>
<organism evidence="3 4">
    <name type="scientific">Zopfia rhizophila CBS 207.26</name>
    <dbReference type="NCBI Taxonomy" id="1314779"/>
    <lineage>
        <taxon>Eukaryota</taxon>
        <taxon>Fungi</taxon>
        <taxon>Dikarya</taxon>
        <taxon>Ascomycota</taxon>
        <taxon>Pezizomycotina</taxon>
        <taxon>Dothideomycetes</taxon>
        <taxon>Dothideomycetes incertae sedis</taxon>
        <taxon>Zopfiaceae</taxon>
        <taxon>Zopfia</taxon>
    </lineage>
</organism>
<name>A0A6A6DIL9_9PEZI</name>
<accession>A0A6A6DIL9</accession>
<proteinExistence type="inferred from homology"/>
<dbReference type="AlphaFoldDB" id="A0A6A6DIL9"/>
<evidence type="ECO:0000256" key="2">
    <source>
        <dbReference type="ARBA" id="ARBA00023002"/>
    </source>
</evidence>
<dbReference type="EMBL" id="ML994676">
    <property type="protein sequence ID" value="KAF2178298.1"/>
    <property type="molecule type" value="Genomic_DNA"/>
</dbReference>
<evidence type="ECO:0000313" key="4">
    <source>
        <dbReference type="Proteomes" id="UP000800200"/>
    </source>
</evidence>
<reference evidence="3" key="1">
    <citation type="journal article" date="2020" name="Stud. Mycol.">
        <title>101 Dothideomycetes genomes: a test case for predicting lifestyles and emergence of pathogens.</title>
        <authorList>
            <person name="Haridas S."/>
            <person name="Albert R."/>
            <person name="Binder M."/>
            <person name="Bloem J."/>
            <person name="Labutti K."/>
            <person name="Salamov A."/>
            <person name="Andreopoulos B."/>
            <person name="Baker S."/>
            <person name="Barry K."/>
            <person name="Bills G."/>
            <person name="Bluhm B."/>
            <person name="Cannon C."/>
            <person name="Castanera R."/>
            <person name="Culley D."/>
            <person name="Daum C."/>
            <person name="Ezra D."/>
            <person name="Gonzalez J."/>
            <person name="Henrissat B."/>
            <person name="Kuo A."/>
            <person name="Liang C."/>
            <person name="Lipzen A."/>
            <person name="Lutzoni F."/>
            <person name="Magnuson J."/>
            <person name="Mondo S."/>
            <person name="Nolan M."/>
            <person name="Ohm R."/>
            <person name="Pangilinan J."/>
            <person name="Park H.-J."/>
            <person name="Ramirez L."/>
            <person name="Alfaro M."/>
            <person name="Sun H."/>
            <person name="Tritt A."/>
            <person name="Yoshinaga Y."/>
            <person name="Zwiers L.-H."/>
            <person name="Turgeon B."/>
            <person name="Goodwin S."/>
            <person name="Spatafora J."/>
            <person name="Crous P."/>
            <person name="Grigoriev I."/>
        </authorList>
    </citation>
    <scope>NUCLEOTIDE SEQUENCE</scope>
    <source>
        <strain evidence="3">CBS 207.26</strain>
    </source>
</reference>
<dbReference type="PANTHER" id="PTHR24320">
    <property type="entry name" value="RETINOL DEHYDROGENASE"/>
    <property type="match status" value="1"/>
</dbReference>
<dbReference type="Gene3D" id="3.40.50.720">
    <property type="entry name" value="NAD(P)-binding Rossmann-like Domain"/>
    <property type="match status" value="1"/>
</dbReference>
<comment type="similarity">
    <text evidence="1">Belongs to the short-chain dehydrogenases/reductases (SDR) family.</text>
</comment>
<dbReference type="PANTHER" id="PTHR24320:SF283">
    <property type="entry name" value="RETINOL DEHYDROGENASE 11"/>
    <property type="match status" value="1"/>
</dbReference>
<evidence type="ECO:0000313" key="3">
    <source>
        <dbReference type="EMBL" id="KAF2178298.1"/>
    </source>
</evidence>
<protein>
    <recommendedName>
        <fullName evidence="5">NAD(P)-binding protein</fullName>
    </recommendedName>
</protein>
<keyword evidence="2" id="KW-0560">Oxidoreductase</keyword>